<dbReference type="Pfam" id="PF13843">
    <property type="entry name" value="DDE_Tnp_1_7"/>
    <property type="match status" value="1"/>
</dbReference>
<proteinExistence type="predicted"/>
<feature type="compositionally biased region" description="Acidic residues" evidence="1">
    <location>
        <begin position="68"/>
        <end position="87"/>
    </location>
</feature>
<evidence type="ECO:0000313" key="4">
    <source>
        <dbReference type="Proteomes" id="UP001549921"/>
    </source>
</evidence>
<dbReference type="AlphaFoldDB" id="A0ABD0SV79"/>
<dbReference type="Proteomes" id="UP001549921">
    <property type="component" value="Unassembled WGS sequence"/>
</dbReference>
<gene>
    <name evidence="3" type="ORF">ABMA28_003163</name>
</gene>
<feature type="region of interest" description="Disordered" evidence="1">
    <location>
        <begin position="67"/>
        <end position="102"/>
    </location>
</feature>
<sequence length="329" mass="37958">MEPYDNSIPSHSWDDPLWNNDNIEETLESMDLFSEQHAREDSTFPIHSPPHLTTDSELLGILSGNAIDDMETDTDDDSDDDTDDEDNQQLPVMQDNVMPDEEWLSGNPRDSIELPFLKSTGLKEPINFFDALCTTELLDLFKDCSNEYGEKEKRTSVSAQSRSNHDKKSIFTNIKNVMCEHGTSDVQLFKNKKNIDYFNARMLEIYYPTKDIKIDESMMLWRGRLRFRQYMKGKRHKYGLKFYALSDQLGVVMKLHLYGGATDTLVGGKKHVNKVVEYLLQDLKNLGHHLFVDNYYTSVDLVKKLRRGEAAATKVDCTKFFKISLIKIV</sequence>
<dbReference type="EMBL" id="JBEDNZ010000014">
    <property type="protein sequence ID" value="KAL0829657.1"/>
    <property type="molecule type" value="Genomic_DNA"/>
</dbReference>
<name>A0ABD0SV79_LOXSC</name>
<dbReference type="PANTHER" id="PTHR46599:SF3">
    <property type="entry name" value="PIGGYBAC TRANSPOSABLE ELEMENT-DERIVED PROTEIN 4"/>
    <property type="match status" value="1"/>
</dbReference>
<protein>
    <recommendedName>
        <fullName evidence="2">PiggyBac transposable element-derived protein domain-containing protein</fullName>
    </recommendedName>
</protein>
<evidence type="ECO:0000259" key="2">
    <source>
        <dbReference type="Pfam" id="PF13843"/>
    </source>
</evidence>
<dbReference type="InterPro" id="IPR029526">
    <property type="entry name" value="PGBD"/>
</dbReference>
<accession>A0ABD0SV79</accession>
<organism evidence="3 4">
    <name type="scientific">Loxostege sticticalis</name>
    <name type="common">Beet webworm moth</name>
    <dbReference type="NCBI Taxonomy" id="481309"/>
    <lineage>
        <taxon>Eukaryota</taxon>
        <taxon>Metazoa</taxon>
        <taxon>Ecdysozoa</taxon>
        <taxon>Arthropoda</taxon>
        <taxon>Hexapoda</taxon>
        <taxon>Insecta</taxon>
        <taxon>Pterygota</taxon>
        <taxon>Neoptera</taxon>
        <taxon>Endopterygota</taxon>
        <taxon>Lepidoptera</taxon>
        <taxon>Glossata</taxon>
        <taxon>Ditrysia</taxon>
        <taxon>Pyraloidea</taxon>
        <taxon>Crambidae</taxon>
        <taxon>Pyraustinae</taxon>
        <taxon>Loxostege</taxon>
    </lineage>
</organism>
<reference evidence="3 4" key="1">
    <citation type="submission" date="2024-06" db="EMBL/GenBank/DDBJ databases">
        <title>A chromosome-level genome assembly of beet webworm, Loxostege sticticalis.</title>
        <authorList>
            <person name="Zhang Y."/>
        </authorList>
    </citation>
    <scope>NUCLEOTIDE SEQUENCE [LARGE SCALE GENOMIC DNA]</scope>
    <source>
        <strain evidence="3">AQ028</strain>
        <tissue evidence="3">Male pupae</tissue>
    </source>
</reference>
<dbReference type="PANTHER" id="PTHR46599">
    <property type="entry name" value="PIGGYBAC TRANSPOSABLE ELEMENT-DERIVED PROTEIN 4"/>
    <property type="match status" value="1"/>
</dbReference>
<evidence type="ECO:0000256" key="1">
    <source>
        <dbReference type="SAM" id="MobiDB-lite"/>
    </source>
</evidence>
<evidence type="ECO:0000313" key="3">
    <source>
        <dbReference type="EMBL" id="KAL0829657.1"/>
    </source>
</evidence>
<feature type="domain" description="PiggyBac transposable element-derived protein" evidence="2">
    <location>
        <begin position="185"/>
        <end position="312"/>
    </location>
</feature>
<comment type="caution">
    <text evidence="3">The sequence shown here is derived from an EMBL/GenBank/DDBJ whole genome shotgun (WGS) entry which is preliminary data.</text>
</comment>